<dbReference type="Proteomes" id="UP001234297">
    <property type="component" value="Chromosome 6"/>
</dbReference>
<evidence type="ECO:0000313" key="1">
    <source>
        <dbReference type="EMBL" id="KAJ8626246.1"/>
    </source>
</evidence>
<protein>
    <submittedName>
        <fullName evidence="1">Uncharacterized protein</fullName>
    </submittedName>
</protein>
<accession>A0ACC2KY95</accession>
<dbReference type="EMBL" id="CM056814">
    <property type="protein sequence ID" value="KAJ8626246.1"/>
    <property type="molecule type" value="Genomic_DNA"/>
</dbReference>
<evidence type="ECO:0000313" key="2">
    <source>
        <dbReference type="Proteomes" id="UP001234297"/>
    </source>
</evidence>
<reference evidence="1 2" key="1">
    <citation type="journal article" date="2022" name="Hortic Res">
        <title>A haplotype resolved chromosomal level avocado genome allows analysis of novel avocado genes.</title>
        <authorList>
            <person name="Nath O."/>
            <person name="Fletcher S.J."/>
            <person name="Hayward A."/>
            <person name="Shaw L.M."/>
            <person name="Masouleh A.K."/>
            <person name="Furtado A."/>
            <person name="Henry R.J."/>
            <person name="Mitter N."/>
        </authorList>
    </citation>
    <scope>NUCLEOTIDE SEQUENCE [LARGE SCALE GENOMIC DNA]</scope>
    <source>
        <strain evidence="2">cv. Hass</strain>
    </source>
</reference>
<proteinExistence type="predicted"/>
<comment type="caution">
    <text evidence="1">The sequence shown here is derived from an EMBL/GenBank/DDBJ whole genome shotgun (WGS) entry which is preliminary data.</text>
</comment>
<gene>
    <name evidence="1" type="ORF">MRB53_019553</name>
</gene>
<name>A0ACC2KY95_PERAE</name>
<sequence>MGEEAKQEEAKAETQPEEKAEEKKEDKPAEEKKEEETPPPPPPPIVLFVDLHCVGCAKRVERCMMKFKGVEGVDIDMSKNQVTVKGILDPQALCMRIQNKTKRKARVLSPLPTVEGETIKPEIVTSQVSGVTTIELNVNMHCEACAQQLKSKILKMRGVQSAETELSSGKVTVTGTMDAGRLVDYVYRHTRKQAKIVPQPTEQKEEGGKEGEKPAEEAAKEEKKEEPAEEKKEEEKAPEQGGKNNENKEEKAAEGGEEVKKEGEEVINSMEEMAKKMMYWQSVYVIERVPPPQLFSDENPNACCIS</sequence>
<keyword evidence="2" id="KW-1185">Reference proteome</keyword>
<organism evidence="1 2">
    <name type="scientific">Persea americana</name>
    <name type="common">Avocado</name>
    <dbReference type="NCBI Taxonomy" id="3435"/>
    <lineage>
        <taxon>Eukaryota</taxon>
        <taxon>Viridiplantae</taxon>
        <taxon>Streptophyta</taxon>
        <taxon>Embryophyta</taxon>
        <taxon>Tracheophyta</taxon>
        <taxon>Spermatophyta</taxon>
        <taxon>Magnoliopsida</taxon>
        <taxon>Magnoliidae</taxon>
        <taxon>Laurales</taxon>
        <taxon>Lauraceae</taxon>
        <taxon>Persea</taxon>
    </lineage>
</organism>